<feature type="compositionally biased region" description="Pro residues" evidence="1">
    <location>
        <begin position="108"/>
        <end position="117"/>
    </location>
</feature>
<feature type="non-terminal residue" evidence="2">
    <location>
        <position position="1"/>
    </location>
</feature>
<comment type="caution">
    <text evidence="2">The sequence shown here is derived from an EMBL/GenBank/DDBJ whole genome shotgun (WGS) entry which is preliminary data.</text>
</comment>
<evidence type="ECO:0000256" key="1">
    <source>
        <dbReference type="SAM" id="MobiDB-lite"/>
    </source>
</evidence>
<gene>
    <name evidence="2" type="ORF">KIPB_016059</name>
</gene>
<evidence type="ECO:0000313" key="3">
    <source>
        <dbReference type="Proteomes" id="UP000265618"/>
    </source>
</evidence>
<dbReference type="AlphaFoldDB" id="A0A391P507"/>
<feature type="compositionally biased region" description="Polar residues" evidence="1">
    <location>
        <begin position="1"/>
        <end position="16"/>
    </location>
</feature>
<accession>A0A391P507</accession>
<feature type="region of interest" description="Disordered" evidence="1">
    <location>
        <begin position="1"/>
        <end position="137"/>
    </location>
</feature>
<feature type="compositionally biased region" description="Low complexity" evidence="1">
    <location>
        <begin position="58"/>
        <end position="77"/>
    </location>
</feature>
<reference evidence="2 3" key="1">
    <citation type="journal article" date="2018" name="PLoS ONE">
        <title>The draft genome of Kipferlia bialata reveals reductive genome evolution in fornicate parasites.</title>
        <authorList>
            <person name="Tanifuji G."/>
            <person name="Takabayashi S."/>
            <person name="Kume K."/>
            <person name="Takagi M."/>
            <person name="Nakayama T."/>
            <person name="Kamikawa R."/>
            <person name="Inagaki Y."/>
            <person name="Hashimoto T."/>
        </authorList>
    </citation>
    <scope>NUCLEOTIDE SEQUENCE [LARGE SCALE GENOMIC DNA]</scope>
    <source>
        <strain evidence="2">NY0173</strain>
    </source>
</reference>
<dbReference type="Proteomes" id="UP000265618">
    <property type="component" value="Unassembled WGS sequence"/>
</dbReference>
<proteinExistence type="predicted"/>
<keyword evidence="3" id="KW-1185">Reference proteome</keyword>
<name>A0A391P507_9EUKA</name>
<organism evidence="2 3">
    <name type="scientific">Kipferlia bialata</name>
    <dbReference type="NCBI Taxonomy" id="797122"/>
    <lineage>
        <taxon>Eukaryota</taxon>
        <taxon>Metamonada</taxon>
        <taxon>Carpediemonas-like organisms</taxon>
        <taxon>Kipferlia</taxon>
    </lineage>
</organism>
<feature type="compositionally biased region" description="Basic and acidic residues" evidence="1">
    <location>
        <begin position="31"/>
        <end position="57"/>
    </location>
</feature>
<sequence length="137" mass="15052">GHSSSASEMETFSLMRQSPVRRKSLVNLSHTPDRERERGPVGVRERERAMARERLMEAGESLSLSSSTSGTLSASGSQPFSLSMPHKDRERDGVSGLVDPMSLSLPPSSLPPTPPARGPGRPSYRRRMVRPDRQPDT</sequence>
<evidence type="ECO:0000313" key="2">
    <source>
        <dbReference type="EMBL" id="GCA65029.1"/>
    </source>
</evidence>
<dbReference type="EMBL" id="BDIP01009491">
    <property type="protein sequence ID" value="GCA65029.1"/>
    <property type="molecule type" value="Genomic_DNA"/>
</dbReference>
<protein>
    <submittedName>
        <fullName evidence="2">Uncharacterized protein</fullName>
    </submittedName>
</protein>